<organism evidence="4 5">
    <name type="scientific">Setaria viridis</name>
    <name type="common">Green bristlegrass</name>
    <name type="synonym">Setaria italica subsp. viridis</name>
    <dbReference type="NCBI Taxonomy" id="4556"/>
    <lineage>
        <taxon>Eukaryota</taxon>
        <taxon>Viridiplantae</taxon>
        <taxon>Streptophyta</taxon>
        <taxon>Embryophyta</taxon>
        <taxon>Tracheophyta</taxon>
        <taxon>Spermatophyta</taxon>
        <taxon>Magnoliopsida</taxon>
        <taxon>Liliopsida</taxon>
        <taxon>Poales</taxon>
        <taxon>Poaceae</taxon>
        <taxon>PACMAD clade</taxon>
        <taxon>Panicoideae</taxon>
        <taxon>Panicodae</taxon>
        <taxon>Paniceae</taxon>
        <taxon>Cenchrinae</taxon>
        <taxon>Setaria</taxon>
    </lineage>
</organism>
<keyword evidence="1 2" id="KW-0732">Signal</keyword>
<dbReference type="AlphaFoldDB" id="A0A4U6TJW3"/>
<evidence type="ECO:0000256" key="2">
    <source>
        <dbReference type="SAM" id="SignalP"/>
    </source>
</evidence>
<proteinExistence type="predicted"/>
<evidence type="ECO:0000313" key="4">
    <source>
        <dbReference type="EMBL" id="TKW01235.1"/>
    </source>
</evidence>
<reference evidence="4" key="1">
    <citation type="submission" date="2019-03" db="EMBL/GenBank/DDBJ databases">
        <title>WGS assembly of Setaria viridis.</title>
        <authorList>
            <person name="Huang P."/>
            <person name="Jenkins J."/>
            <person name="Grimwood J."/>
            <person name="Barry K."/>
            <person name="Healey A."/>
            <person name="Mamidi S."/>
            <person name="Sreedasyam A."/>
            <person name="Shu S."/>
            <person name="Feldman M."/>
            <person name="Wu J."/>
            <person name="Yu Y."/>
            <person name="Chen C."/>
            <person name="Johnson J."/>
            <person name="Rokhsar D."/>
            <person name="Baxter I."/>
            <person name="Schmutz J."/>
            <person name="Brutnell T."/>
            <person name="Kellogg E."/>
        </authorList>
    </citation>
    <scope>NUCLEOTIDE SEQUENCE [LARGE SCALE GENOMIC DNA]</scope>
</reference>
<gene>
    <name evidence="4" type="ORF">SEVIR_8G167100v2</name>
</gene>
<dbReference type="Proteomes" id="UP000298652">
    <property type="component" value="Chromosome 8"/>
</dbReference>
<keyword evidence="5" id="KW-1185">Reference proteome</keyword>
<dbReference type="EMBL" id="CM016559">
    <property type="protein sequence ID" value="TKW01235.1"/>
    <property type="molecule type" value="Genomic_DNA"/>
</dbReference>
<dbReference type="InterPro" id="IPR004873">
    <property type="entry name" value="BURP_dom"/>
</dbReference>
<dbReference type="Pfam" id="PF03181">
    <property type="entry name" value="BURP"/>
    <property type="match status" value="1"/>
</dbReference>
<evidence type="ECO:0000256" key="1">
    <source>
        <dbReference type="ARBA" id="ARBA00022729"/>
    </source>
</evidence>
<accession>A0A4U6TJW3</accession>
<sequence>MVRSLAALLLLLLVGTVASGYQYEEGSVGRTFFLQHDLYPGSNMTLHFTRAAPGAPSLPRARADAIPFTSAKIPEILSLFSIPAGSPAAAAVRSTLAECEAPRFPGVAAQRCATSFESMVDFAASSLGTRGIRAGMTKLSREGATPRQAYVVESVVPLPVIGRDMVACHCMPYPYAVFGCHTTTAAVFTVALAGADGTRVEALTACHKDATPGIFGPTYKKLGVTPGTVAVCHFLPQDGKLWMRK</sequence>
<dbReference type="InterPro" id="IPR044816">
    <property type="entry name" value="BURP"/>
</dbReference>
<evidence type="ECO:0000259" key="3">
    <source>
        <dbReference type="PROSITE" id="PS51277"/>
    </source>
</evidence>
<feature type="domain" description="BURP" evidence="3">
    <location>
        <begin position="32"/>
        <end position="245"/>
    </location>
</feature>
<dbReference type="OMA" id="ECEAPRF"/>
<feature type="signal peptide" evidence="2">
    <location>
        <begin position="1"/>
        <end position="20"/>
    </location>
</feature>
<dbReference type="PANTHER" id="PTHR31236:SF31">
    <property type="entry name" value="BURP DOMAIN-CONTAINING PROTEIN 7"/>
    <property type="match status" value="1"/>
</dbReference>
<feature type="chain" id="PRO_5020729600" description="BURP domain-containing protein" evidence="2">
    <location>
        <begin position="21"/>
        <end position="245"/>
    </location>
</feature>
<name>A0A4U6TJW3_SETVI</name>
<dbReference type="PANTHER" id="PTHR31236">
    <property type="entry name" value="BURP DOMAIN PROTEIN USPL1-LIKE"/>
    <property type="match status" value="1"/>
</dbReference>
<protein>
    <recommendedName>
        <fullName evidence="3">BURP domain-containing protein</fullName>
    </recommendedName>
</protein>
<dbReference type="Gramene" id="TKW01235">
    <property type="protein sequence ID" value="TKW01235"/>
    <property type="gene ID" value="SEVIR_8G167100v2"/>
</dbReference>
<evidence type="ECO:0000313" key="5">
    <source>
        <dbReference type="Proteomes" id="UP000298652"/>
    </source>
</evidence>
<dbReference type="SMART" id="SM01045">
    <property type="entry name" value="BURP"/>
    <property type="match status" value="1"/>
</dbReference>
<dbReference type="PROSITE" id="PS51277">
    <property type="entry name" value="BURP"/>
    <property type="match status" value="1"/>
</dbReference>